<feature type="compositionally biased region" description="Basic and acidic residues" evidence="1">
    <location>
        <begin position="404"/>
        <end position="426"/>
    </location>
</feature>
<keyword evidence="2" id="KW-0472">Membrane</keyword>
<evidence type="ECO:0000256" key="2">
    <source>
        <dbReference type="SAM" id="Phobius"/>
    </source>
</evidence>
<feature type="transmembrane region" description="Helical" evidence="2">
    <location>
        <begin position="247"/>
        <end position="274"/>
    </location>
</feature>
<feature type="compositionally biased region" description="Basic residues" evidence="1">
    <location>
        <begin position="392"/>
        <end position="403"/>
    </location>
</feature>
<feature type="region of interest" description="Disordered" evidence="1">
    <location>
        <begin position="374"/>
        <end position="444"/>
    </location>
</feature>
<feature type="region of interest" description="Disordered" evidence="1">
    <location>
        <begin position="192"/>
        <end position="235"/>
    </location>
</feature>
<feature type="compositionally biased region" description="Low complexity" evidence="1">
    <location>
        <begin position="192"/>
        <end position="227"/>
    </location>
</feature>
<keyword evidence="2" id="KW-0812">Transmembrane</keyword>
<keyword evidence="2" id="KW-1133">Transmembrane helix</keyword>
<evidence type="ECO:0000313" key="5">
    <source>
        <dbReference type="Proteomes" id="UP001397290"/>
    </source>
</evidence>
<feature type="region of interest" description="Disordered" evidence="1">
    <location>
        <begin position="299"/>
        <end position="321"/>
    </location>
</feature>
<keyword evidence="5" id="KW-1185">Reference proteome</keyword>
<sequence length="444" mass="47037">MGTHIPPSSASLSRRTRRMPPTRLLLLVALCSLAGPVAASPYPRGDILHDARYAYLLGRTCASFCGENGQYCCGGGEHCTTLPNNVATCVADGAVASPLYTTTWTETRTYTSTILTWFLPPPAPTAGVDCVPQRPEWEACGEICCAGWQTCAFKGQCSAKPGYGEPTTVIVTNSGVVTTQYSAPYRVTGTTTITNTGVRPTDAGTTTGTPTSTSSTRTATATQDPDGAAGGGGTSGTANNKLSGGAIAGIVIGSLAAAGLLILLCFCCIARGLFNALFGKKREKADQYDDRSTSVYSRRDRHSGWFGGGGGRPSSVSDRRSEKKSSGAWWLGLAGAAAGLLALLNIKKKKEVPRKTPSRYTDSYYSYSDYTGISPSSASSGRRTTRTGRTARSGRSRTSRASRSRYDSRSRVDSRSRMDSRSRIESRMGVTKSAYTARSSSRHD</sequence>
<evidence type="ECO:0008006" key="6">
    <source>
        <dbReference type="Google" id="ProtNLM"/>
    </source>
</evidence>
<evidence type="ECO:0000256" key="1">
    <source>
        <dbReference type="SAM" id="MobiDB-lite"/>
    </source>
</evidence>
<protein>
    <recommendedName>
        <fullName evidence="6">Glycophorin A domain-containing protein</fullName>
    </recommendedName>
</protein>
<feature type="chain" id="PRO_5043553189" description="Glycophorin A domain-containing protein" evidence="3">
    <location>
        <begin position="40"/>
        <end position="444"/>
    </location>
</feature>
<organism evidence="4 5">
    <name type="scientific">Beauveria asiatica</name>
    <dbReference type="NCBI Taxonomy" id="1069075"/>
    <lineage>
        <taxon>Eukaryota</taxon>
        <taxon>Fungi</taxon>
        <taxon>Dikarya</taxon>
        <taxon>Ascomycota</taxon>
        <taxon>Pezizomycotina</taxon>
        <taxon>Sordariomycetes</taxon>
        <taxon>Hypocreomycetidae</taxon>
        <taxon>Hypocreales</taxon>
        <taxon>Cordycipitaceae</taxon>
        <taxon>Beauveria</taxon>
    </lineage>
</organism>
<dbReference type="Proteomes" id="UP001397290">
    <property type="component" value="Unassembled WGS sequence"/>
</dbReference>
<feature type="signal peptide" evidence="3">
    <location>
        <begin position="1"/>
        <end position="39"/>
    </location>
</feature>
<keyword evidence="3" id="KW-0732">Signal</keyword>
<accession>A0AAW0S8E0</accession>
<evidence type="ECO:0000313" key="4">
    <source>
        <dbReference type="EMBL" id="KAK8150924.1"/>
    </source>
</evidence>
<feature type="transmembrane region" description="Helical" evidence="2">
    <location>
        <begin position="327"/>
        <end position="346"/>
    </location>
</feature>
<dbReference type="AlphaFoldDB" id="A0AAW0S8E0"/>
<name>A0AAW0S8E0_9HYPO</name>
<feature type="compositionally biased region" description="Polar residues" evidence="1">
    <location>
        <begin position="433"/>
        <end position="444"/>
    </location>
</feature>
<reference evidence="4 5" key="1">
    <citation type="submission" date="2020-02" db="EMBL/GenBank/DDBJ databases">
        <title>Comparative genomics of the hypocrealean fungal genus Beauvera.</title>
        <authorList>
            <person name="Showalter D.N."/>
            <person name="Bushley K.E."/>
            <person name="Rehner S.A."/>
        </authorList>
    </citation>
    <scope>NUCLEOTIDE SEQUENCE [LARGE SCALE GENOMIC DNA]</scope>
    <source>
        <strain evidence="4 5">ARSEF4384</strain>
    </source>
</reference>
<gene>
    <name evidence="4" type="ORF">G3M48_002814</name>
</gene>
<proteinExistence type="predicted"/>
<evidence type="ECO:0000256" key="3">
    <source>
        <dbReference type="SAM" id="SignalP"/>
    </source>
</evidence>
<comment type="caution">
    <text evidence="4">The sequence shown here is derived from an EMBL/GenBank/DDBJ whole genome shotgun (WGS) entry which is preliminary data.</text>
</comment>
<feature type="compositionally biased region" description="Low complexity" evidence="1">
    <location>
        <begin position="374"/>
        <end position="391"/>
    </location>
</feature>
<dbReference type="EMBL" id="JAAHCF010000002">
    <property type="protein sequence ID" value="KAK8150924.1"/>
    <property type="molecule type" value="Genomic_DNA"/>
</dbReference>